<accession>A0A178M464</accession>
<evidence type="ECO:0000313" key="2">
    <source>
        <dbReference type="Proteomes" id="UP000078428"/>
    </source>
</evidence>
<reference evidence="1 2" key="1">
    <citation type="submission" date="2016-04" db="EMBL/GenBank/DDBJ databases">
        <title>Draft genome sequence of freshwater magnetotactic bacteria Magnetospirillum marisnigri SP-1 and Magnetospirillum moscoviense BB-1.</title>
        <authorList>
            <person name="Koziaeva V."/>
            <person name="Dziuba M.V."/>
            <person name="Ivanov T.M."/>
            <person name="Kuznetsov B."/>
            <person name="Grouzdev D.S."/>
        </authorList>
    </citation>
    <scope>NUCLEOTIDE SEQUENCE [LARGE SCALE GENOMIC DNA]</scope>
    <source>
        <strain evidence="1 2">SP-1</strain>
    </source>
</reference>
<name>A0A178M464_9PROT</name>
<dbReference type="SUPFAM" id="SSF55874">
    <property type="entry name" value="ATPase domain of HSP90 chaperone/DNA topoisomerase II/histidine kinase"/>
    <property type="match status" value="1"/>
</dbReference>
<comment type="caution">
    <text evidence="1">The sequence shown here is derived from an EMBL/GenBank/DDBJ whole genome shotgun (WGS) entry which is preliminary data.</text>
</comment>
<dbReference type="Proteomes" id="UP000078428">
    <property type="component" value="Unassembled WGS sequence"/>
</dbReference>
<dbReference type="Gene3D" id="3.30.565.10">
    <property type="entry name" value="Histidine kinase-like ATPase, C-terminal domain"/>
    <property type="match status" value="1"/>
</dbReference>
<protein>
    <recommendedName>
        <fullName evidence="3">Histidine kinase/HSP90-like ATPase domain-containing protein</fullName>
    </recommendedName>
</protein>
<sequence>MMAAERLSPLSLAAALRPPNAGVIEIERGHPCRPGDSFLHHLQLGGLGLAIATGTAHRCDLAFTFTTALMLHYPQWQSREESIARVLHEAVTNAIVHGNLDVATPTADLDGFHAYCAALDAALDDPAKAGRPIEISAVHIDGLGLQLAVRDHGRGFVPAPVETHTAEPREHGLSIISSLSRLRILEGGRCAEITFRDEES</sequence>
<organism evidence="1 2">
    <name type="scientific">Paramagnetospirillum marisnigri</name>
    <dbReference type="NCBI Taxonomy" id="1285242"/>
    <lineage>
        <taxon>Bacteria</taxon>
        <taxon>Pseudomonadati</taxon>
        <taxon>Pseudomonadota</taxon>
        <taxon>Alphaproteobacteria</taxon>
        <taxon>Rhodospirillales</taxon>
        <taxon>Magnetospirillaceae</taxon>
        <taxon>Paramagnetospirillum</taxon>
    </lineage>
</organism>
<dbReference type="EMBL" id="LWQT01000131">
    <property type="protein sequence ID" value="OAN43041.1"/>
    <property type="molecule type" value="Genomic_DNA"/>
</dbReference>
<keyword evidence="2" id="KW-1185">Reference proteome</keyword>
<gene>
    <name evidence="1" type="ORF">A6A04_10125</name>
</gene>
<dbReference type="AlphaFoldDB" id="A0A178M464"/>
<dbReference type="InterPro" id="IPR036890">
    <property type="entry name" value="HATPase_C_sf"/>
</dbReference>
<evidence type="ECO:0008006" key="3">
    <source>
        <dbReference type="Google" id="ProtNLM"/>
    </source>
</evidence>
<dbReference type="STRING" id="1285242.A6A04_10125"/>
<proteinExistence type="predicted"/>
<evidence type="ECO:0000313" key="1">
    <source>
        <dbReference type="EMBL" id="OAN43041.1"/>
    </source>
</evidence>